<dbReference type="OrthoDB" id="8194272at2759"/>
<dbReference type="GO" id="GO:0005634">
    <property type="term" value="C:nucleus"/>
    <property type="evidence" value="ECO:0007669"/>
    <property type="project" value="TreeGrafter"/>
</dbReference>
<keyword evidence="2" id="KW-1185">Reference proteome</keyword>
<dbReference type="Gene3D" id="3.30.420.10">
    <property type="entry name" value="Ribonuclease H-like superfamily/Ribonuclease H"/>
    <property type="match status" value="1"/>
</dbReference>
<dbReference type="AlphaFoldDB" id="A0A6J2XLI5"/>
<feature type="domain" description="DDE-1" evidence="1">
    <location>
        <begin position="85"/>
        <end position="214"/>
    </location>
</feature>
<dbReference type="PANTHER" id="PTHR19303">
    <property type="entry name" value="TRANSPOSON"/>
    <property type="match status" value="1"/>
</dbReference>
<dbReference type="Proteomes" id="UP000504635">
    <property type="component" value="Unplaced"/>
</dbReference>
<sequence>MFLKRHPQLTQRIAQNISHARAATDEDIINNFFDHLEVELRDIPPSNVWNYDETNLVDDPGLSKIITKRGTKYPERIRNSSKACTSLMVCGNAEGKLAPLYINYKAKKMWDTWTENGPLNARYNQTCSGWFDYKIFEDWFLRLLLPILKEPEGPKVIIGDNLSSHLNLQVIQECEANNVRFIALPPNTTHLLQPLDVAFFRPMKEKWRRILNEWKEGAHGSRFSSVPKDEFPRLLKELMNKLEERGTQNLQSGFRKTGIHPLNRQEVLNRICSRVVTANNEIAQAVSETFIEHLSKTRADATKTSVNNRSCIFK</sequence>
<proteinExistence type="predicted"/>
<dbReference type="Pfam" id="PF03184">
    <property type="entry name" value="DDE_1"/>
    <property type="match status" value="1"/>
</dbReference>
<name>A0A6J2XLI5_SITOR</name>
<protein>
    <submittedName>
        <fullName evidence="3">Jerky protein homolog-like</fullName>
    </submittedName>
</protein>
<evidence type="ECO:0000313" key="2">
    <source>
        <dbReference type="Proteomes" id="UP000504635"/>
    </source>
</evidence>
<dbReference type="InterPro" id="IPR004875">
    <property type="entry name" value="DDE_SF_endonuclease_dom"/>
</dbReference>
<reference evidence="3" key="1">
    <citation type="submission" date="2025-08" db="UniProtKB">
        <authorList>
            <consortium name="RefSeq"/>
        </authorList>
    </citation>
    <scope>IDENTIFICATION</scope>
    <source>
        <tissue evidence="3">Gonads</tissue>
    </source>
</reference>
<dbReference type="PANTHER" id="PTHR19303:SF74">
    <property type="entry name" value="POGO TRANSPOSABLE ELEMENT WITH KRAB DOMAIN"/>
    <property type="match status" value="1"/>
</dbReference>
<evidence type="ECO:0000313" key="3">
    <source>
        <dbReference type="RefSeq" id="XP_030752388.1"/>
    </source>
</evidence>
<gene>
    <name evidence="3" type="primary">LOC115879633</name>
</gene>
<organism evidence="2 3">
    <name type="scientific">Sitophilus oryzae</name>
    <name type="common">Rice weevil</name>
    <name type="synonym">Curculio oryzae</name>
    <dbReference type="NCBI Taxonomy" id="7048"/>
    <lineage>
        <taxon>Eukaryota</taxon>
        <taxon>Metazoa</taxon>
        <taxon>Ecdysozoa</taxon>
        <taxon>Arthropoda</taxon>
        <taxon>Hexapoda</taxon>
        <taxon>Insecta</taxon>
        <taxon>Pterygota</taxon>
        <taxon>Neoptera</taxon>
        <taxon>Endopterygota</taxon>
        <taxon>Coleoptera</taxon>
        <taxon>Polyphaga</taxon>
        <taxon>Cucujiformia</taxon>
        <taxon>Curculionidae</taxon>
        <taxon>Dryophthorinae</taxon>
        <taxon>Sitophilus</taxon>
    </lineage>
</organism>
<dbReference type="InterPro" id="IPR036397">
    <property type="entry name" value="RNaseH_sf"/>
</dbReference>
<accession>A0A6J2XLI5</accession>
<dbReference type="KEGG" id="soy:115879633"/>
<evidence type="ECO:0000259" key="1">
    <source>
        <dbReference type="Pfam" id="PF03184"/>
    </source>
</evidence>
<dbReference type="RefSeq" id="XP_030752388.1">
    <property type="nucleotide sequence ID" value="XM_030896528.1"/>
</dbReference>
<dbReference type="GO" id="GO:0003677">
    <property type="term" value="F:DNA binding"/>
    <property type="evidence" value="ECO:0007669"/>
    <property type="project" value="TreeGrafter"/>
</dbReference>
<dbReference type="InParanoid" id="A0A6J2XLI5"/>
<dbReference type="GeneID" id="115879633"/>
<dbReference type="InterPro" id="IPR050863">
    <property type="entry name" value="CenT-Element_Derived"/>
</dbReference>